<reference evidence="1 2" key="1">
    <citation type="submission" date="2018-01" db="EMBL/GenBank/DDBJ databases">
        <title>Genome characterization of the sugarcane-associated fungus Trichoderma ghanense CCMA-1212 and their application in lignocelulose bioconversion.</title>
        <authorList>
            <person name="Steindorff A.S."/>
            <person name="Mendes T.D."/>
            <person name="Vilela E.S.D."/>
            <person name="Rodrigues D.S."/>
            <person name="Formighieri E.F."/>
            <person name="Melo I.S."/>
            <person name="Favaro L.C.L."/>
        </authorList>
    </citation>
    <scope>NUCLEOTIDE SEQUENCE [LARGE SCALE GENOMIC DNA]</scope>
    <source>
        <strain evidence="1 2">CCMA-1212</strain>
    </source>
</reference>
<dbReference type="EMBL" id="PPTA01000022">
    <property type="protein sequence ID" value="TFA98247.1"/>
    <property type="molecule type" value="Genomic_DNA"/>
</dbReference>
<comment type="caution">
    <text evidence="1">The sequence shown here is derived from an EMBL/GenBank/DDBJ whole genome shotgun (WGS) entry which is preliminary data.</text>
</comment>
<dbReference type="RefSeq" id="XP_073554449.1">
    <property type="nucleotide sequence ID" value="XM_073707146.1"/>
</dbReference>
<dbReference type="GeneID" id="300581596"/>
<proteinExistence type="predicted"/>
<keyword evidence="2" id="KW-1185">Reference proteome</keyword>
<evidence type="ECO:0000313" key="1">
    <source>
        <dbReference type="EMBL" id="TFA98247.1"/>
    </source>
</evidence>
<organism evidence="1 2">
    <name type="scientific">Trichoderma ghanense</name>
    <dbReference type="NCBI Taxonomy" id="65468"/>
    <lineage>
        <taxon>Eukaryota</taxon>
        <taxon>Fungi</taxon>
        <taxon>Dikarya</taxon>
        <taxon>Ascomycota</taxon>
        <taxon>Pezizomycotina</taxon>
        <taxon>Sordariomycetes</taxon>
        <taxon>Hypocreomycetidae</taxon>
        <taxon>Hypocreales</taxon>
        <taxon>Hypocreaceae</taxon>
        <taxon>Trichoderma</taxon>
    </lineage>
</organism>
<sequence>MEATRYYVGSSIYHTMMRNYKDVGSISPNKCNLGIRDESNHAKRHHRTAHRASAPTRPFIRSVKTPVALSRKAYYSSYPDVDGSELRRLARKDAE</sequence>
<dbReference type="Proteomes" id="UP001642720">
    <property type="component" value="Unassembled WGS sequence"/>
</dbReference>
<accession>A0ABY2GQQ1</accession>
<protein>
    <submittedName>
        <fullName evidence="1">Uncharacterized protein</fullName>
    </submittedName>
</protein>
<evidence type="ECO:0000313" key="2">
    <source>
        <dbReference type="Proteomes" id="UP001642720"/>
    </source>
</evidence>
<name>A0ABY2GQQ1_9HYPO</name>
<gene>
    <name evidence="1" type="ORF">CCMA1212_010091</name>
</gene>